<keyword evidence="5" id="KW-0862">Zinc</keyword>
<feature type="compositionally biased region" description="Polar residues" evidence="6">
    <location>
        <begin position="1547"/>
        <end position="1560"/>
    </location>
</feature>
<dbReference type="Gene3D" id="1.20.58.2190">
    <property type="match status" value="4"/>
</dbReference>
<keyword evidence="10" id="KW-1185">Reference proteome</keyword>
<feature type="region of interest" description="Disordered" evidence="6">
    <location>
        <begin position="945"/>
        <end position="973"/>
    </location>
</feature>
<feature type="compositionally biased region" description="Low complexity" evidence="6">
    <location>
        <begin position="1822"/>
        <end position="1837"/>
    </location>
</feature>
<feature type="domain" description="NHR" evidence="8">
    <location>
        <begin position="1362"/>
        <end position="1523"/>
    </location>
</feature>
<feature type="region of interest" description="Disordered" evidence="6">
    <location>
        <begin position="1677"/>
        <end position="1699"/>
    </location>
</feature>
<keyword evidence="4" id="KW-0645">Protease</keyword>
<feature type="compositionally biased region" description="Basic and acidic residues" evidence="6">
    <location>
        <begin position="1301"/>
        <end position="1324"/>
    </location>
</feature>
<evidence type="ECO:0000259" key="8">
    <source>
        <dbReference type="PROSITE" id="PS51065"/>
    </source>
</evidence>
<feature type="region of interest" description="Disordered" evidence="6">
    <location>
        <begin position="2203"/>
        <end position="2282"/>
    </location>
</feature>
<evidence type="ECO:0000256" key="2">
    <source>
        <dbReference type="ARBA" id="ARBA00022737"/>
    </source>
</evidence>
<feature type="compositionally biased region" description="Basic and acidic residues" evidence="6">
    <location>
        <begin position="1055"/>
        <end position="1067"/>
    </location>
</feature>
<feature type="compositionally biased region" description="Low complexity" evidence="6">
    <location>
        <begin position="1033"/>
        <end position="1054"/>
    </location>
</feature>
<feature type="region of interest" description="Disordered" evidence="6">
    <location>
        <begin position="2014"/>
        <end position="2037"/>
    </location>
</feature>
<feature type="compositionally biased region" description="Basic and acidic residues" evidence="6">
    <location>
        <begin position="2219"/>
        <end position="2228"/>
    </location>
</feature>
<feature type="compositionally biased region" description="Polar residues" evidence="6">
    <location>
        <begin position="62"/>
        <end position="92"/>
    </location>
</feature>
<feature type="compositionally biased region" description="Basic and acidic residues" evidence="6">
    <location>
        <begin position="94"/>
        <end position="110"/>
    </location>
</feature>
<dbReference type="InterPro" id="IPR006573">
    <property type="entry name" value="NHR_dom"/>
</dbReference>
<organism evidence="9 10">
    <name type="scientific">Branchiostoma lanceolatum</name>
    <name type="common">Common lancelet</name>
    <name type="synonym">Amphioxus lanceolatum</name>
    <dbReference type="NCBI Taxonomy" id="7740"/>
    <lineage>
        <taxon>Eukaryota</taxon>
        <taxon>Metazoa</taxon>
        <taxon>Chordata</taxon>
        <taxon>Cephalochordata</taxon>
        <taxon>Leptocardii</taxon>
        <taxon>Amphioxiformes</taxon>
        <taxon>Branchiostomatidae</taxon>
        <taxon>Branchiostoma</taxon>
    </lineage>
</organism>
<feature type="compositionally biased region" description="Basic and acidic residues" evidence="6">
    <location>
        <begin position="2248"/>
        <end position="2259"/>
    </location>
</feature>
<dbReference type="PROSITE" id="PS51065">
    <property type="entry name" value="NHR"/>
    <property type="match status" value="5"/>
</dbReference>
<dbReference type="Gene3D" id="3.90.70.80">
    <property type="match status" value="1"/>
</dbReference>
<feature type="region of interest" description="Disordered" evidence="6">
    <location>
        <begin position="1"/>
        <end position="263"/>
    </location>
</feature>
<evidence type="ECO:0000256" key="5">
    <source>
        <dbReference type="ARBA" id="ARBA00022833"/>
    </source>
</evidence>
<feature type="region of interest" description="Disordered" evidence="6">
    <location>
        <begin position="2983"/>
        <end position="3054"/>
    </location>
</feature>
<keyword evidence="3" id="KW-0863">Zinc-finger</keyword>
<dbReference type="PROSITE" id="PS50802">
    <property type="entry name" value="OTU"/>
    <property type="match status" value="1"/>
</dbReference>
<feature type="compositionally biased region" description="Polar residues" evidence="6">
    <location>
        <begin position="2983"/>
        <end position="3004"/>
    </location>
</feature>
<protein>
    <submittedName>
        <fullName evidence="9">NEURL1B protein</fullName>
    </submittedName>
</protein>
<feature type="region of interest" description="Disordered" evidence="6">
    <location>
        <begin position="990"/>
        <end position="1067"/>
    </location>
</feature>
<keyword evidence="4" id="KW-0378">Hydrolase</keyword>
<dbReference type="FunFam" id="2.60.120.920:FF:000005">
    <property type="entry name" value="Putative E3 ubiquitin-protein ligase NEURL1B"/>
    <property type="match status" value="1"/>
</dbReference>
<feature type="region of interest" description="Disordered" evidence="6">
    <location>
        <begin position="1173"/>
        <end position="1193"/>
    </location>
</feature>
<feature type="region of interest" description="Disordered" evidence="6">
    <location>
        <begin position="1540"/>
        <end position="1589"/>
    </location>
</feature>
<feature type="region of interest" description="Disordered" evidence="6">
    <location>
        <begin position="1861"/>
        <end position="1900"/>
    </location>
</feature>
<dbReference type="GO" id="GO:0061630">
    <property type="term" value="F:ubiquitin protein ligase activity"/>
    <property type="evidence" value="ECO:0007669"/>
    <property type="project" value="TreeGrafter"/>
</dbReference>
<dbReference type="GO" id="GO:0008270">
    <property type="term" value="F:zinc ion binding"/>
    <property type="evidence" value="ECO:0007669"/>
    <property type="project" value="UniProtKB-KW"/>
</dbReference>
<feature type="compositionally biased region" description="Basic and acidic residues" evidence="6">
    <location>
        <begin position="127"/>
        <end position="137"/>
    </location>
</feature>
<dbReference type="InterPro" id="IPR043136">
    <property type="entry name" value="B30.2/SPRY_sf"/>
</dbReference>
<feature type="compositionally biased region" description="Acidic residues" evidence="6">
    <location>
        <begin position="1873"/>
        <end position="1883"/>
    </location>
</feature>
<accession>A0A8J9W3E2</accession>
<dbReference type="Pfam" id="PF09409">
    <property type="entry name" value="PUB"/>
    <property type="match status" value="3"/>
</dbReference>
<dbReference type="SMART" id="SM00588">
    <property type="entry name" value="NEUZ"/>
    <property type="match status" value="5"/>
</dbReference>
<dbReference type="InterPro" id="IPR037962">
    <property type="entry name" value="Neuralized"/>
</dbReference>
<dbReference type="SUPFAM" id="SSF143503">
    <property type="entry name" value="PUG domain-like"/>
    <property type="match status" value="5"/>
</dbReference>
<feature type="compositionally biased region" description="Basic and acidic residues" evidence="6">
    <location>
        <begin position="995"/>
        <end position="1008"/>
    </location>
</feature>
<feature type="domain" description="NHR" evidence="8">
    <location>
        <begin position="479"/>
        <end position="641"/>
    </location>
</feature>
<feature type="region of interest" description="Disordered" evidence="6">
    <location>
        <begin position="797"/>
        <end position="816"/>
    </location>
</feature>
<dbReference type="InterPro" id="IPR018997">
    <property type="entry name" value="PUB_domain"/>
</dbReference>
<keyword evidence="2" id="KW-0677">Repeat</keyword>
<keyword evidence="4" id="KW-0788">Thiol protease</keyword>
<feature type="compositionally biased region" description="Low complexity" evidence="6">
    <location>
        <begin position="208"/>
        <end position="263"/>
    </location>
</feature>
<evidence type="ECO:0000256" key="3">
    <source>
        <dbReference type="ARBA" id="ARBA00022771"/>
    </source>
</evidence>
<feature type="compositionally biased region" description="Polar residues" evidence="6">
    <location>
        <begin position="797"/>
        <end position="811"/>
    </location>
</feature>
<dbReference type="Pfam" id="PF07177">
    <property type="entry name" value="Neuralized"/>
    <property type="match status" value="5"/>
</dbReference>
<feature type="domain" description="OTU" evidence="7">
    <location>
        <begin position="312"/>
        <end position="450"/>
    </location>
</feature>
<feature type="region of interest" description="Disordered" evidence="6">
    <location>
        <begin position="1809"/>
        <end position="1848"/>
    </location>
</feature>
<reference evidence="9" key="1">
    <citation type="submission" date="2022-01" db="EMBL/GenBank/DDBJ databases">
        <authorList>
            <person name="Braso-Vives M."/>
        </authorList>
    </citation>
    <scope>NUCLEOTIDE SEQUENCE</scope>
</reference>
<evidence type="ECO:0000313" key="9">
    <source>
        <dbReference type="EMBL" id="CAH1238390.1"/>
    </source>
</evidence>
<dbReference type="PANTHER" id="PTHR12429:SF6">
    <property type="entry name" value="PROTEIN NEURALIZED"/>
    <property type="match status" value="1"/>
</dbReference>
<evidence type="ECO:0000313" key="10">
    <source>
        <dbReference type="Proteomes" id="UP000838412"/>
    </source>
</evidence>
<dbReference type="Gene3D" id="2.60.120.920">
    <property type="match status" value="5"/>
</dbReference>
<dbReference type="Proteomes" id="UP000838412">
    <property type="component" value="Chromosome 10"/>
</dbReference>
<dbReference type="OrthoDB" id="6078042at2759"/>
<gene>
    <name evidence="9" type="primary">NEURL1B</name>
    <name evidence="9" type="ORF">BLAG_LOCUS3018</name>
</gene>
<feature type="region of interest" description="Disordered" evidence="6">
    <location>
        <begin position="1289"/>
        <end position="1324"/>
    </location>
</feature>
<feature type="compositionally biased region" description="Basic and acidic residues" evidence="6">
    <location>
        <begin position="186"/>
        <end position="207"/>
    </location>
</feature>
<sequence>MENHTDVTVDAPSESGLKMGNTPAAPKGTGNGDQTTSHDSDSGTDLNEDGANSPDEEKTSDDSTSVSPATSEDSSTPRQPNLESSETPTGQTDPDIHKTTSDLAVERSPDEENASDETVPAPQPIAEEPHQHVKTEDSETEEPSVTGGGNMEETELLSPETREDPEKAGATPGDTDTPDPSETTADDPKTATVEDKVESLEVVENKTESTAPAAATATTADATEDPIPSAADPIPASTDPEPSAADCAAASPAAPPITTSTTSTETLTASYFQAAGMDPGMLQLLKQMHPDIFVQMEAYNRLVSHVNTLGFSFRGHVPMDGNCMFHVVSDQLRRTQGPEMTHQELRSKAVDYLRDHPFTEGKQHLRSFVPDEKWDAYLAAMSRDGEWGDHIVLMALASVLRREIHVVSSTPGDDFLTKVKPNGGTDAPVTGPPLLLGNYAEQHYVSLDGPQRQRPVRQLSRQLSIEAPPPRDQQDKPEGMTFHTVCGPAVMLSPNKRSAHRLGVSDEHTTTSALVFSATPIKVDQEVLVEFSGFTDKGSGALFFGVTAVDPATWGPAELPASLAVDKQNIGGFWVWPIDHDLMTTGALLMFSVNCNGNLEYSSNVNGGMSKLQLASIPTEQPLWAVLDLQGRTQTVKFVDGEDKKKATVIWKKGGGPDSPPDINVVMGFLQNLLMDKIQILKSCAAVIREEETPERARKALTYLRKLTMNIIQNGDEEENRKVYMMNSEFKETILRAHSAQQFMVAAGWCQVDDMMVFTRTCDVLLQPTVEALDESLNALPEESFAEKDTTVFSHTTNQAVSNSKGATEETQPPDEKNALRDKIQIISTCAVIIKEQERPALVREALTTVRRMTNNILKHPDDQKFRKIRVANKTFQETVMKSTNAQQFVVAAGWQQVEDTMVFDRSSDDLLNPTLQIIDDLLSSLPWETPGDSDDLARAFVPQSTAEATATGPPKLVKEEKQDSDEDVPFLTDKDRSYVATLLSNIAENIPSTTDKEGESKKGHEASGESSPISADEPAGEKTTGVNETPGKTASTVPAAEAAADATKATTGAKADHDVVSTEDLPRENWLTPSVNELLEKETVKQAKLTLTTLWAITNNITNTKGKDDNYRKMTTRDIPYAEAITATKTTHQLFLKAGWKKLGEMLVFPQYGGQGTGPVLVALEEGLCNLDKDESPVPGEKTEASEGPRDTLKSSLEACMKEIEEKETTGQTRITLSTIRDAARRVRDNPADNKCRRISVRSEAAKNFMITAGWIQVEDMLIFPKYCDKHLDHILTTVEESLSKLPDLPLEHEDGENAEVEREPKETTTLPEEKEKAEEKVTEEKIAPKVEKLPKVETPFAASGLKAWAPAKTAGNKRQRLAFCSVHGNALELKDGGKTMRRLYATDDDTSAISFSNRPIEIGEKITVEISEYRSRHSEDGRGVVILGLTTEDPSTLSQVDLPACIIDWTAQNNYWARRVKGKFVGPGDELTFYLDKDGNLTYTLKDVVDEVHLCDIPTGKPLWAILDMDGGAMTLTYKDEEGRYEFRMPWDGWGLESDDATSPVAATSKLSDETPQTAEDDRESAGREATPAPQSHESPATPTVDADTMTEEERLAFAFQKFKQQVEDPAKEQPPEELIRLINAIRQRNEDGDSSDSEDEEDESNIASEVLGKLGSAFFETILKSELQHLFGRSTSTSEEGASGSGAGEPSYGLTETKASLEDRVQIVKACIETMEEEAGNERAIMSLTLIRQITRNVLDNLGDPKYRQVRMRNKSVSGDIMDVPTALQLLAAIGWVQSDNSFVLPSSADDLLGPTLKAVDESLRKLKGEETPADNSEETQTTTAEEEANANTSRLDAPTDSTEEVKATVAGAEAETAYKEAPTYRSDAVETDTPGEDLATDTAPGPMEEAPQEPETGLDVLKSKAAELLQEESPAQAWLVLTVLEKMLRDVVNNSKDETSRHVRHLLPPSALNLLVAAGCVQVENMIIFPTEMTLLQEALEVVVESQRTLTETKSDIREEPGVFAAGATEATEEAKQEAHTAPQEAHPAPQAASADTEAMRFNSVHGTAVLLTKDRSVARLLLDSSKPGSGIVFSDRPIVVDEKVSMQLTEYWYDRQGSSKGDLVLGVTTVDPFTVDSDRLPPNAIPHLTNKEGYWAMRIRRQRIVPGDVMTVFISGVGNLMYSVNDEDKGVLIPDLPTDQPLWVMMDMDGGVTALTFVQKDDKGSDQSSSPVDVVKEEDKHDAASSALDSDLYDSVEDLPLPDTHRMPQDEQPKPSEAASASPEEEKPDGSPEVDLNSMTTDERMEFIMNMQGEEFSLEEKTGLLKVCVDVIKEDETMEQAKTSLKYLMNRMSNLLNNPDDERYRQVYIRSGTFWDAMRPRSAQQFMVVAGWVQVGDNMVFPNYYDALIKPALDVLNECLSTFPPEPISLYGRKDPVGDAGRAPDTTAVEGMTFNEVHGSAIELSEDGRTATHRDDSTDTGSTITFSARQINANDEVCVKLPTTESDTATESDAASGTFHVGITTLDPSTLNLDDLPKQAADLKSSDGFWLWPLDDSLTDGGSVLKLYVSCTGNLTYCVDSKPPGGFISNIPTNQPLWVILVLQGRVGELTFVDEDTLAPAEPEVHAEETSSYPWDTEGDDLYDMEPTIPSYTNGASPYGEHLPKRSLGEKEALLREKIPILEACVEAIKEEAGGDKARVALSYIRMQTRKILNRPSSDEIRTIHMRDKMFIFAAHAATQSMLQFMVAAGWVIREEEKTLVFPRSNDDLLEPTLKSIDACLRTIPGGYLDVTRFEDQLEGLTGGGIEELQGVEFHNVHGANIELSEDKRTARRPGNISNAIVFTSKPFRTNKRVTVEFTDCEPDTKCAAMFGVTKENPLFWKPAELPLFGTDLAKKDGYWLEPMGEDVATEGSVLTFHVDSGGSLVYSLYSADGEETMKEVEVFNDIPTDKPLWAVLDLFGSTKAVKFINRETDDDESSEPGLDTTFQLPGSGFKSSMGSDFQLPTGTGFQPSTGTSFQHPMGSGFSFQQPMSDGDQSPMGSDDPEPFSSFEPTTFTPPARSDFELDLD</sequence>
<feature type="region of interest" description="Disordered" evidence="6">
    <location>
        <begin position="2956"/>
        <end position="2975"/>
    </location>
</feature>
<dbReference type="CDD" id="cd22758">
    <property type="entry name" value="OTU_232R-like"/>
    <property type="match status" value="1"/>
</dbReference>
<dbReference type="EMBL" id="OV696695">
    <property type="protein sequence ID" value="CAH1238390.1"/>
    <property type="molecule type" value="Genomic_DNA"/>
</dbReference>
<feature type="compositionally biased region" description="Polar residues" evidence="6">
    <location>
        <begin position="1575"/>
        <end position="1584"/>
    </location>
</feature>
<evidence type="ECO:0000259" key="7">
    <source>
        <dbReference type="PROSITE" id="PS50802"/>
    </source>
</evidence>
<dbReference type="SMART" id="SM00580">
    <property type="entry name" value="PUG"/>
    <property type="match status" value="4"/>
</dbReference>
<dbReference type="InterPro" id="IPR003323">
    <property type="entry name" value="OTU_dom"/>
</dbReference>
<feature type="compositionally biased region" description="Polar residues" evidence="6">
    <location>
        <begin position="3011"/>
        <end position="3025"/>
    </location>
</feature>
<dbReference type="SUPFAM" id="SSF54001">
    <property type="entry name" value="Cysteine proteinases"/>
    <property type="match status" value="1"/>
</dbReference>
<dbReference type="CDD" id="cd09212">
    <property type="entry name" value="PUB"/>
    <property type="match status" value="4"/>
</dbReference>
<dbReference type="GO" id="GO:0008234">
    <property type="term" value="F:cysteine-type peptidase activity"/>
    <property type="evidence" value="ECO:0007669"/>
    <property type="project" value="UniProtKB-KW"/>
</dbReference>
<evidence type="ECO:0000256" key="4">
    <source>
        <dbReference type="ARBA" id="ARBA00022807"/>
    </source>
</evidence>
<feature type="domain" description="NHR" evidence="8">
    <location>
        <begin position="2043"/>
        <end position="2205"/>
    </location>
</feature>
<dbReference type="Pfam" id="PF02338">
    <property type="entry name" value="OTU"/>
    <property type="match status" value="1"/>
</dbReference>
<name>A0A8J9W3E2_BRALA</name>
<evidence type="ECO:0000256" key="1">
    <source>
        <dbReference type="ARBA" id="ARBA00022723"/>
    </source>
</evidence>
<keyword evidence="1" id="KW-0479">Metal-binding</keyword>
<proteinExistence type="predicted"/>
<feature type="domain" description="NHR" evidence="8">
    <location>
        <begin position="2436"/>
        <end position="2600"/>
    </location>
</feature>
<dbReference type="InterPro" id="IPR038765">
    <property type="entry name" value="Papain-like_cys_pep_sf"/>
</dbReference>
<feature type="domain" description="NHR" evidence="8">
    <location>
        <begin position="2796"/>
        <end position="2956"/>
    </location>
</feature>
<dbReference type="InterPro" id="IPR036339">
    <property type="entry name" value="PUB-like_dom_sf"/>
</dbReference>
<feature type="compositionally biased region" description="Low complexity" evidence="6">
    <location>
        <begin position="2024"/>
        <end position="2037"/>
    </location>
</feature>
<dbReference type="PANTHER" id="PTHR12429">
    <property type="entry name" value="NEURALIZED"/>
    <property type="match status" value="1"/>
</dbReference>
<evidence type="ECO:0000256" key="6">
    <source>
        <dbReference type="SAM" id="MobiDB-lite"/>
    </source>
</evidence>